<accession>A0AAU9FE65</accession>
<dbReference type="EMBL" id="AP029264">
    <property type="protein sequence ID" value="BFF93936.1"/>
    <property type="molecule type" value="Genomic_DNA"/>
</dbReference>
<sequence length="69" mass="7538">MLLLLRGLLSTTASVVVVWDEDASYNCLLQTMVSCNSRPVQSPSYPAARHSFTTRAPERSCLPSGIIII</sequence>
<evidence type="ECO:0000313" key="1">
    <source>
        <dbReference type="EMBL" id="BFF93936.1"/>
    </source>
</evidence>
<keyword evidence="2" id="KW-1185">Reference proteome</keyword>
<protein>
    <recommendedName>
        <fullName evidence="3">Secreted protein</fullName>
    </recommendedName>
</protein>
<proteinExistence type="predicted"/>
<organism evidence="1 2">
    <name type="scientific">Drosophila madeirensis</name>
    <name type="common">Fruit fly</name>
    <dbReference type="NCBI Taxonomy" id="30013"/>
    <lineage>
        <taxon>Eukaryota</taxon>
        <taxon>Metazoa</taxon>
        <taxon>Ecdysozoa</taxon>
        <taxon>Arthropoda</taxon>
        <taxon>Hexapoda</taxon>
        <taxon>Insecta</taxon>
        <taxon>Pterygota</taxon>
        <taxon>Neoptera</taxon>
        <taxon>Endopterygota</taxon>
        <taxon>Diptera</taxon>
        <taxon>Brachycera</taxon>
        <taxon>Muscomorpha</taxon>
        <taxon>Ephydroidea</taxon>
        <taxon>Drosophilidae</taxon>
        <taxon>Drosophila</taxon>
        <taxon>Sophophora</taxon>
    </lineage>
</organism>
<evidence type="ECO:0008006" key="3">
    <source>
        <dbReference type="Google" id="ProtNLM"/>
    </source>
</evidence>
<dbReference type="PROSITE" id="PS51257">
    <property type="entry name" value="PROKAR_LIPOPROTEIN"/>
    <property type="match status" value="1"/>
</dbReference>
<evidence type="ECO:0000313" key="2">
    <source>
        <dbReference type="Proteomes" id="UP001500889"/>
    </source>
</evidence>
<dbReference type="Proteomes" id="UP001500889">
    <property type="component" value="Chromosome U"/>
</dbReference>
<name>A0AAU9FE65_DROMD</name>
<dbReference type="AlphaFoldDB" id="A0AAU9FE65"/>
<reference evidence="1 2" key="1">
    <citation type="submission" date="2024-02" db="EMBL/GenBank/DDBJ databases">
        <title>A chromosome-level genome assembly of Drosophila madeirensis, a fruit fly species endemic to Madeira island.</title>
        <authorList>
            <person name="Tomihara K."/>
            <person name="Llopart A."/>
            <person name="Yamamoto D."/>
        </authorList>
    </citation>
    <scope>NUCLEOTIDE SEQUENCE [LARGE SCALE GENOMIC DNA]</scope>
    <source>
        <strain evidence="1 2">RF1</strain>
    </source>
</reference>
<gene>
    <name evidence="1" type="ORF">DMAD_11681</name>
</gene>